<feature type="compositionally biased region" description="Polar residues" evidence="1">
    <location>
        <begin position="45"/>
        <end position="62"/>
    </location>
</feature>
<evidence type="ECO:0000313" key="3">
    <source>
        <dbReference type="Proteomes" id="UP000053593"/>
    </source>
</evidence>
<dbReference type="HOGENOM" id="CLU_729689_0_0_1"/>
<feature type="compositionally biased region" description="Acidic residues" evidence="1">
    <location>
        <begin position="332"/>
        <end position="342"/>
    </location>
</feature>
<reference evidence="2 3" key="1">
    <citation type="submission" date="2014-04" db="EMBL/GenBank/DDBJ databases">
        <title>Evolutionary Origins and Diversification of the Mycorrhizal Mutualists.</title>
        <authorList>
            <consortium name="DOE Joint Genome Institute"/>
            <consortium name="Mycorrhizal Genomics Consortium"/>
            <person name="Kohler A."/>
            <person name="Kuo A."/>
            <person name="Nagy L.G."/>
            <person name="Floudas D."/>
            <person name="Copeland A."/>
            <person name="Barry K.W."/>
            <person name="Cichocki N."/>
            <person name="Veneault-Fourrey C."/>
            <person name="LaButti K."/>
            <person name="Lindquist E.A."/>
            <person name="Lipzen A."/>
            <person name="Lundell T."/>
            <person name="Morin E."/>
            <person name="Murat C."/>
            <person name="Riley R."/>
            <person name="Ohm R."/>
            <person name="Sun H."/>
            <person name="Tunlid A."/>
            <person name="Henrissat B."/>
            <person name="Grigoriev I.V."/>
            <person name="Hibbett D.S."/>
            <person name="Martin F."/>
        </authorList>
    </citation>
    <scope>NUCLEOTIDE SEQUENCE [LARGE SCALE GENOMIC DNA]</scope>
    <source>
        <strain evidence="2 3">FD-317 M1</strain>
    </source>
</reference>
<feature type="compositionally biased region" description="Polar residues" evidence="1">
    <location>
        <begin position="1"/>
        <end position="20"/>
    </location>
</feature>
<feature type="compositionally biased region" description="Polar residues" evidence="1">
    <location>
        <begin position="200"/>
        <end position="219"/>
    </location>
</feature>
<evidence type="ECO:0000256" key="1">
    <source>
        <dbReference type="SAM" id="MobiDB-lite"/>
    </source>
</evidence>
<feature type="region of interest" description="Disordered" evidence="1">
    <location>
        <begin position="186"/>
        <end position="219"/>
    </location>
</feature>
<dbReference type="Proteomes" id="UP000053593">
    <property type="component" value="Unassembled WGS sequence"/>
</dbReference>
<dbReference type="AlphaFoldDB" id="A0A0D0BV66"/>
<evidence type="ECO:0000313" key="2">
    <source>
        <dbReference type="EMBL" id="KIK53479.1"/>
    </source>
</evidence>
<protein>
    <submittedName>
        <fullName evidence="2">Uncharacterized protein</fullName>
    </submittedName>
</protein>
<sequence>MSTMETPRTQPPRQETSSSRLPIHMGPPSTVSNLQSPVHKPSQIPRPTQSVSGHSQGRNSLFSLAPSAPHNPRNVSASVSLPPPPPSPEPHQINASSERGSNKSTSTRHPHGPQPANLSAAETIEQMRRYESRRGPDHMATREEVAPKFPRPFQGQGKQSLYVQNSASVVNTMNTVDKLPNTAVNSATNAKGKNPERYPNQASTGVSKTQDTQHTRAPSRISNATATTAWYLEYERQLRRRIILQYLHELDLDEYSFTYINDQDVRLDINENVVISRENPNTKLHYQPITEAEIVPYRRQFPVPFSAEDTHRQHSDQRGQRVGIVAPNLEDPNGDPDGDDNNDPPPRRGNNPNGPLSNQLSVQRNRNRVGSSTVRRSGV</sequence>
<name>A0A0D0BV66_9AGAR</name>
<feature type="compositionally biased region" description="Polar residues" evidence="1">
    <location>
        <begin position="93"/>
        <end position="105"/>
    </location>
</feature>
<gene>
    <name evidence="2" type="ORF">GYMLUDRAFT_250426</name>
</gene>
<organism evidence="2 3">
    <name type="scientific">Collybiopsis luxurians FD-317 M1</name>
    <dbReference type="NCBI Taxonomy" id="944289"/>
    <lineage>
        <taxon>Eukaryota</taxon>
        <taxon>Fungi</taxon>
        <taxon>Dikarya</taxon>
        <taxon>Basidiomycota</taxon>
        <taxon>Agaricomycotina</taxon>
        <taxon>Agaricomycetes</taxon>
        <taxon>Agaricomycetidae</taxon>
        <taxon>Agaricales</taxon>
        <taxon>Marasmiineae</taxon>
        <taxon>Omphalotaceae</taxon>
        <taxon>Collybiopsis</taxon>
        <taxon>Collybiopsis luxurians</taxon>
    </lineage>
</organism>
<feature type="region of interest" description="Disordered" evidence="1">
    <location>
        <begin position="326"/>
        <end position="379"/>
    </location>
</feature>
<accession>A0A0D0BV66</accession>
<feature type="region of interest" description="Disordered" evidence="1">
    <location>
        <begin position="1"/>
        <end position="157"/>
    </location>
</feature>
<keyword evidence="3" id="KW-1185">Reference proteome</keyword>
<feature type="compositionally biased region" description="Basic and acidic residues" evidence="1">
    <location>
        <begin position="125"/>
        <end position="146"/>
    </location>
</feature>
<feature type="compositionally biased region" description="Polar residues" evidence="1">
    <location>
        <begin position="356"/>
        <end position="379"/>
    </location>
</feature>
<dbReference type="EMBL" id="KN834829">
    <property type="protein sequence ID" value="KIK53479.1"/>
    <property type="molecule type" value="Genomic_DNA"/>
</dbReference>
<proteinExistence type="predicted"/>